<dbReference type="Gramene" id="Vigun10g084600.1.v1.2">
    <property type="protein sequence ID" value="Vigun10g084600.1.v1.2"/>
    <property type="gene ID" value="Vigun10g084600.v1.2"/>
</dbReference>
<gene>
    <name evidence="1" type="ORF">DEO72_LG8g1362</name>
</gene>
<dbReference type="Proteomes" id="UP000501690">
    <property type="component" value="Linkage Group LG8"/>
</dbReference>
<dbReference type="EMBL" id="CP039352">
    <property type="protein sequence ID" value="QCE03338.1"/>
    <property type="molecule type" value="Genomic_DNA"/>
</dbReference>
<proteinExistence type="predicted"/>
<dbReference type="OrthoDB" id="1349760at2759"/>
<sequence length="123" mass="14220">MAITLLFSFLSDYPDAIVPYPWQRVLDIPSNLLYYYHHETGFVIYDFRPFVDFGEGVFLENDIGFSFTDDEVVEQLRNNYEDFMNSPSLLLFCCGCSGKTYYGIIEQPVVRCPLCKGITLMLP</sequence>
<dbReference type="AlphaFoldDB" id="A0A4D6MQK9"/>
<evidence type="ECO:0000313" key="1">
    <source>
        <dbReference type="EMBL" id="QCE03338.1"/>
    </source>
</evidence>
<organism evidence="1 2">
    <name type="scientific">Vigna unguiculata</name>
    <name type="common">Cowpea</name>
    <dbReference type="NCBI Taxonomy" id="3917"/>
    <lineage>
        <taxon>Eukaryota</taxon>
        <taxon>Viridiplantae</taxon>
        <taxon>Streptophyta</taxon>
        <taxon>Embryophyta</taxon>
        <taxon>Tracheophyta</taxon>
        <taxon>Spermatophyta</taxon>
        <taxon>Magnoliopsida</taxon>
        <taxon>eudicotyledons</taxon>
        <taxon>Gunneridae</taxon>
        <taxon>Pentapetalae</taxon>
        <taxon>rosids</taxon>
        <taxon>fabids</taxon>
        <taxon>Fabales</taxon>
        <taxon>Fabaceae</taxon>
        <taxon>Papilionoideae</taxon>
        <taxon>50 kb inversion clade</taxon>
        <taxon>NPAAA clade</taxon>
        <taxon>indigoferoid/millettioid clade</taxon>
        <taxon>Phaseoleae</taxon>
        <taxon>Vigna</taxon>
    </lineage>
</organism>
<protein>
    <submittedName>
        <fullName evidence="1">Uncharacterized protein</fullName>
    </submittedName>
</protein>
<reference evidence="1 2" key="1">
    <citation type="submission" date="2019-04" db="EMBL/GenBank/DDBJ databases">
        <title>An improved genome assembly and genetic linkage map for asparagus bean, Vigna unguiculata ssp. sesquipedialis.</title>
        <authorList>
            <person name="Xia Q."/>
            <person name="Zhang R."/>
            <person name="Dong Y."/>
        </authorList>
    </citation>
    <scope>NUCLEOTIDE SEQUENCE [LARGE SCALE GENOMIC DNA]</scope>
    <source>
        <tissue evidence="1">Leaf</tissue>
    </source>
</reference>
<evidence type="ECO:0000313" key="2">
    <source>
        <dbReference type="Proteomes" id="UP000501690"/>
    </source>
</evidence>
<name>A0A4D6MQK9_VIGUN</name>
<accession>A0A4D6MQK9</accession>
<keyword evidence="2" id="KW-1185">Reference proteome</keyword>
<dbReference type="Gramene" id="Vigun10g084600.2.v1.2">
    <property type="protein sequence ID" value="Vigun10g084600.2.v1.2"/>
    <property type="gene ID" value="Vigun10g084600.v1.2"/>
</dbReference>